<dbReference type="GO" id="GO:0003682">
    <property type="term" value="F:chromatin binding"/>
    <property type="evidence" value="ECO:0007669"/>
    <property type="project" value="TreeGrafter"/>
</dbReference>
<dbReference type="OrthoDB" id="418242at2759"/>
<dbReference type="PANTHER" id="PTHR21704">
    <property type="entry name" value="NIPPED-B-LIKE PROTEIN DELANGIN SCC2-RELATED"/>
    <property type="match status" value="1"/>
</dbReference>
<dbReference type="GO" id="GO:0071169">
    <property type="term" value="P:establishment of protein localization to chromatin"/>
    <property type="evidence" value="ECO:0007669"/>
    <property type="project" value="TreeGrafter"/>
</dbReference>
<evidence type="ECO:0000313" key="2">
    <source>
        <dbReference type="EMBL" id="RHZ50275.1"/>
    </source>
</evidence>
<accession>A0A397GH12</accession>
<reference evidence="2 3" key="1">
    <citation type="submission" date="2018-08" db="EMBL/GenBank/DDBJ databases">
        <title>Genome and evolution of the arbuscular mycorrhizal fungus Diversispora epigaea (formerly Glomus versiforme) and its bacterial endosymbionts.</title>
        <authorList>
            <person name="Sun X."/>
            <person name="Fei Z."/>
            <person name="Harrison M."/>
        </authorList>
    </citation>
    <scope>NUCLEOTIDE SEQUENCE [LARGE SCALE GENOMIC DNA]</scope>
    <source>
        <strain evidence="2 3">IT104</strain>
    </source>
</reference>
<feature type="compositionally biased region" description="Basic and acidic residues" evidence="1">
    <location>
        <begin position="296"/>
        <end position="314"/>
    </location>
</feature>
<dbReference type="STRING" id="1348612.A0A397GH12"/>
<proteinExistence type="predicted"/>
<dbReference type="GO" id="GO:0090694">
    <property type="term" value="C:Scc2-Scc4 cohesin loading complex"/>
    <property type="evidence" value="ECO:0007669"/>
    <property type="project" value="TreeGrafter"/>
</dbReference>
<dbReference type="PANTHER" id="PTHR21704:SF18">
    <property type="entry name" value="NIPPED-B-LIKE PROTEIN"/>
    <property type="match status" value="1"/>
</dbReference>
<protein>
    <submittedName>
        <fullName evidence="2">Uncharacterized protein</fullName>
    </submittedName>
</protein>
<dbReference type="GO" id="GO:0010468">
    <property type="term" value="P:regulation of gene expression"/>
    <property type="evidence" value="ECO:0007669"/>
    <property type="project" value="InterPro"/>
</dbReference>
<organism evidence="2 3">
    <name type="scientific">Diversispora epigaea</name>
    <dbReference type="NCBI Taxonomy" id="1348612"/>
    <lineage>
        <taxon>Eukaryota</taxon>
        <taxon>Fungi</taxon>
        <taxon>Fungi incertae sedis</taxon>
        <taxon>Mucoromycota</taxon>
        <taxon>Glomeromycotina</taxon>
        <taxon>Glomeromycetes</taxon>
        <taxon>Diversisporales</taxon>
        <taxon>Diversisporaceae</taxon>
        <taxon>Diversispora</taxon>
    </lineage>
</organism>
<dbReference type="GO" id="GO:1990414">
    <property type="term" value="P:replication-born double-strand break repair via sister chromatid exchange"/>
    <property type="evidence" value="ECO:0007669"/>
    <property type="project" value="TreeGrafter"/>
</dbReference>
<gene>
    <name evidence="2" type="ORF">Glove_502g16</name>
</gene>
<dbReference type="GO" id="GO:0061775">
    <property type="term" value="F:cohesin loader activity"/>
    <property type="evidence" value="ECO:0007669"/>
    <property type="project" value="InterPro"/>
</dbReference>
<dbReference type="EMBL" id="PQFF01000435">
    <property type="protein sequence ID" value="RHZ50275.1"/>
    <property type="molecule type" value="Genomic_DNA"/>
</dbReference>
<keyword evidence="3" id="KW-1185">Reference proteome</keyword>
<feature type="region of interest" description="Disordered" evidence="1">
    <location>
        <begin position="293"/>
        <end position="314"/>
    </location>
</feature>
<evidence type="ECO:0000256" key="1">
    <source>
        <dbReference type="SAM" id="MobiDB-lite"/>
    </source>
</evidence>
<dbReference type="AlphaFoldDB" id="A0A397GH12"/>
<dbReference type="Proteomes" id="UP000266861">
    <property type="component" value="Unassembled WGS sequence"/>
</dbReference>
<comment type="caution">
    <text evidence="2">The sequence shown here is derived from an EMBL/GenBank/DDBJ whole genome shotgun (WGS) entry which is preliminary data.</text>
</comment>
<evidence type="ECO:0000313" key="3">
    <source>
        <dbReference type="Proteomes" id="UP000266861"/>
    </source>
</evidence>
<dbReference type="GO" id="GO:0034087">
    <property type="term" value="P:establishment of mitotic sister chromatid cohesion"/>
    <property type="evidence" value="ECO:0007669"/>
    <property type="project" value="TreeGrafter"/>
</dbReference>
<sequence length="552" mass="62465">MNDSFSSGGELLDNEISTGSSLLPAPSDVRSTLQYTAMTSLTPASAVMKDIPSIAIAFEEFSTCNTAEPEYARIANMLENQASSQFADLTLQQQLHAVRNLLNQVDVSYVRFKSPSVPFPQPSFEYAFCPQPSVPQKRQFTQVMDIMPQDNTMGFNRNIYQISEMDSLSQPQRYHASIPEFFNENEVPQLCTKSDIIPNSNVSKIIIEGSPSKKQNIQNVQDVQLQSEDSQKNPDPSPSQIYENQLLSPKVIINNETNDVTKRLISPEVFIEIPSRDVLAEYRSTDDLRNITQRKTSQEFKKQRERDRDEERNGESALNKLINYINTIFEAEDSIISEISSGTYSPSSTSFLIPSSINSNEPLLSSTVIHQLTKLVGKVGRYKRFEDADVDDLSRLLKILERSVREVETYDVLPNGQSASLSGSHVKQNEFESMNLDNDDDKMNKDDSHIQVIEDKLEKIISGIEAAIAAFSIMTGGKLSKQLYPEDLITSSLNLVKSQLVGVVYRIFEMNVSDDSLNNETDSYLKEIFKQYPLKIIYEKKKLMYMQLLFDY</sequence>
<dbReference type="InterPro" id="IPR033031">
    <property type="entry name" value="Scc2/Nipped-B"/>
</dbReference>
<dbReference type="GO" id="GO:0140588">
    <property type="term" value="P:chromatin looping"/>
    <property type="evidence" value="ECO:0007669"/>
    <property type="project" value="InterPro"/>
</dbReference>
<name>A0A397GH12_9GLOM</name>